<reference evidence="2 3" key="1">
    <citation type="submission" date="2024-12" db="EMBL/GenBank/DDBJ databases">
        <authorList>
            <person name="Hu S."/>
        </authorList>
    </citation>
    <scope>NUCLEOTIDE SEQUENCE [LARGE SCALE GENOMIC DNA]</scope>
    <source>
        <strain evidence="2 3">P-25</strain>
    </source>
</reference>
<feature type="domain" description="Shedu protein SduA C-terminal" evidence="1">
    <location>
        <begin position="211"/>
        <end position="388"/>
    </location>
</feature>
<dbReference type="InterPro" id="IPR025359">
    <property type="entry name" value="SduA_C"/>
</dbReference>
<protein>
    <submittedName>
        <fullName evidence="2">Shedu immune nuclease family protein</fullName>
    </submittedName>
</protein>
<organism evidence="2 3">
    <name type="scientific">Pedobacter helvus</name>
    <dbReference type="NCBI Taxonomy" id="2563444"/>
    <lineage>
        <taxon>Bacteria</taxon>
        <taxon>Pseudomonadati</taxon>
        <taxon>Bacteroidota</taxon>
        <taxon>Sphingobacteriia</taxon>
        <taxon>Sphingobacteriales</taxon>
        <taxon>Sphingobacteriaceae</taxon>
        <taxon>Pedobacter</taxon>
    </lineage>
</organism>
<keyword evidence="3" id="KW-1185">Reference proteome</keyword>
<name>A0ABW9JHN5_9SPHI</name>
<accession>A0ABW9JHN5</accession>
<dbReference type="Pfam" id="PF14082">
    <property type="entry name" value="SduA_C"/>
    <property type="match status" value="1"/>
</dbReference>
<gene>
    <name evidence="2" type="ORF">E5L68_010985</name>
</gene>
<sequence>MDNKIIHDNKLTDKTYISKAFPQYRIVPDYKGGSKQVFDDNQRVISKVIDSEVQYTFAQIKDEIIIRKTDKGRQEIRATVFEESRGITVVTFQRYTTPSGKPHETSFSFVGKEIEILYDFIYNLTLLPITGKDANSIKDKELDNVLNSKEGILEFVLEHQEILSEFFANELTSDDIVALGYRKKQLEIFSRLLNDADYFEDLKSKYKVGNEGLWQKFFEKNNWIFGYGLNYVFNASLDNKKLEQVVSGSDFNSSGKRIDALLKTKGIVESFCFAEIKTHKTELLKNVKTPYRPESWQVSEELTGAISQVQRTVQKSIANIATKTEIKDNQGNPTGEKIFLYTPKAFIIIGSLSEFETEHGINEEKYSSFEMFRQGLSRIEIITFDELYQRAVHIVKHTEDGANK</sequence>
<evidence type="ECO:0000259" key="1">
    <source>
        <dbReference type="Pfam" id="PF14082"/>
    </source>
</evidence>
<dbReference type="RefSeq" id="WP_138730766.1">
    <property type="nucleotide sequence ID" value="NZ_SRMP02000016.1"/>
</dbReference>
<dbReference type="EMBL" id="SRMP02000016">
    <property type="protein sequence ID" value="MFN0291917.1"/>
    <property type="molecule type" value="Genomic_DNA"/>
</dbReference>
<evidence type="ECO:0000313" key="3">
    <source>
        <dbReference type="Proteomes" id="UP001517367"/>
    </source>
</evidence>
<evidence type="ECO:0000313" key="2">
    <source>
        <dbReference type="EMBL" id="MFN0291917.1"/>
    </source>
</evidence>
<dbReference type="Proteomes" id="UP001517367">
    <property type="component" value="Unassembled WGS sequence"/>
</dbReference>
<comment type="caution">
    <text evidence="2">The sequence shown here is derived from an EMBL/GenBank/DDBJ whole genome shotgun (WGS) entry which is preliminary data.</text>
</comment>
<proteinExistence type="predicted"/>